<accession>A0A4Q7NWW2</accession>
<dbReference type="OrthoDB" id="9961780at2"/>
<dbReference type="AlphaFoldDB" id="A0A4Q7NWW2"/>
<evidence type="ECO:0000256" key="1">
    <source>
        <dbReference type="SAM" id="MobiDB-lite"/>
    </source>
</evidence>
<feature type="compositionally biased region" description="Basic and acidic residues" evidence="1">
    <location>
        <begin position="71"/>
        <end position="83"/>
    </location>
</feature>
<evidence type="ECO:0000313" key="2">
    <source>
        <dbReference type="EMBL" id="RZS91408.1"/>
    </source>
</evidence>
<protein>
    <submittedName>
        <fullName evidence="2">Uncharacterized protein</fullName>
    </submittedName>
</protein>
<feature type="region of interest" description="Disordered" evidence="1">
    <location>
        <begin position="1"/>
        <end position="104"/>
    </location>
</feature>
<comment type="caution">
    <text evidence="2">The sequence shown here is derived from an EMBL/GenBank/DDBJ whole genome shotgun (WGS) entry which is preliminary data.</text>
</comment>
<sequence length="131" mass="14088">MVDPVDAVGRLVPGYTPGELWSERRRGTDPTTSAEAGGQAGKEQGRPARDARAGAKGTEDTTAKPPVQEPSRPDIEITRRQGKDGGPSTNVVTVLNPETGKPIYQSPPEGVLVMLESALWRLRKKETDDVQ</sequence>
<proteinExistence type="predicted"/>
<feature type="compositionally biased region" description="Basic and acidic residues" evidence="1">
    <location>
        <begin position="43"/>
        <end position="62"/>
    </location>
</feature>
<organism evidence="2 3">
    <name type="scientific">Motilibacter rhizosphaerae</name>
    <dbReference type="NCBI Taxonomy" id="598652"/>
    <lineage>
        <taxon>Bacteria</taxon>
        <taxon>Bacillati</taxon>
        <taxon>Actinomycetota</taxon>
        <taxon>Actinomycetes</taxon>
        <taxon>Motilibacterales</taxon>
        <taxon>Motilibacteraceae</taxon>
        <taxon>Motilibacter</taxon>
    </lineage>
</organism>
<dbReference type="RefSeq" id="WP_130491486.1">
    <property type="nucleotide sequence ID" value="NZ_SGXD01000001.1"/>
</dbReference>
<evidence type="ECO:0000313" key="3">
    <source>
        <dbReference type="Proteomes" id="UP000293638"/>
    </source>
</evidence>
<name>A0A4Q7NWW2_9ACTN</name>
<dbReference type="EMBL" id="SGXD01000001">
    <property type="protein sequence ID" value="RZS91408.1"/>
    <property type="molecule type" value="Genomic_DNA"/>
</dbReference>
<reference evidence="2 3" key="1">
    <citation type="submission" date="2019-02" db="EMBL/GenBank/DDBJ databases">
        <title>Genomic Encyclopedia of Type Strains, Phase IV (KMG-IV): sequencing the most valuable type-strain genomes for metagenomic binning, comparative biology and taxonomic classification.</title>
        <authorList>
            <person name="Goeker M."/>
        </authorList>
    </citation>
    <scope>NUCLEOTIDE SEQUENCE [LARGE SCALE GENOMIC DNA]</scope>
    <source>
        <strain evidence="2 3">DSM 45622</strain>
    </source>
</reference>
<keyword evidence="3" id="KW-1185">Reference proteome</keyword>
<gene>
    <name evidence="2" type="ORF">EV189_0649</name>
</gene>
<dbReference type="Proteomes" id="UP000293638">
    <property type="component" value="Unassembled WGS sequence"/>
</dbReference>